<dbReference type="AlphaFoldDB" id="A0A2K5AS86"/>
<feature type="domain" description="Sialidase" evidence="3">
    <location>
        <begin position="113"/>
        <end position="325"/>
    </location>
</feature>
<keyword evidence="2" id="KW-0472">Membrane</keyword>
<name>A0A2K5AS86_9ARCH</name>
<dbReference type="Pfam" id="PF13088">
    <property type="entry name" value="BNR_2"/>
    <property type="match status" value="1"/>
</dbReference>
<feature type="transmembrane region" description="Helical" evidence="2">
    <location>
        <begin position="1002"/>
        <end position="1021"/>
    </location>
</feature>
<sequence>MMLIQMGYRCRGYLSGRRDSSNIYNHQHHNNNNSTNNNNNNSNSNKYLTKLALCLASLLLLLITPTLVSIVYASDGSHSSSSSASSSPQSEQRTRFTSNILHFARTITISSNNTGMDAANPYMVAGKDGTIYIAWQQHVARNNTEIMLSMSIDNGLTFTKPVNISNTEHLDENPRLAVGDDGTLYIAWQSNVDGNYEIMLAQFKDGRLKTKPTNMSSNVGSSINPRLAVNNTNVYLAWQDNTIGNYEIMLRVSTDNGKTFNDAINISNNTGNSVDPLLVVDGSNVYIAWRDDLSSIKERRNNIMLRVSNDHGKTFSDTVNISKSRGDAINASMVAVNSNLYVVWQDNSSGNYEIMFRASSNSGSSFSNAVNLSNNAGNSIEPSIVASNGSVYIAWRDDTLGRHDIMLRVSTDNGRKFNDAINMSRGSSSGSIAMLPVLALDEGSNRLYIVWHSMQPTSTTTATAAVPSTTILLRYYDLKANTISGIMGISALGNDGSITNDSNTILKAKDGMVFIAWQSRSSIASSIMFRTNSWVSIDSTSSSMLRWGIDELSVSGRVNADSTDRILISWGDGSSDEMGIESIQGGVWNARHVYDSSAVGSRTITVMLLDKDGREKSSSSTTVNVVKHRTHIDTPVLESGSVKAGSSVKVTYTRLIDAETGEGVAGKVITYAGTALARSTTATTDSDGNVKGRGGKEGSVVTLTITDDSISSGTVYAVFAGDYAYEPSSSAPVRVTIEHVYDDKRQDRMIEFLVEDSNGESMYITVDGSRESELNMLMHILASGTDMERKNVYIGGMLEYYNNDHGFRFSPDTVMVLTEGMLNERDRDRVASNFKDIHDSFIYWKSKGTVYVQGKVTAVKESIGIRYQGGVHYISMASDGARLLQAYIEPDTGKVLLLINNTDRDRKVSIFIPNGLVAFADTYTDDGNSDRGDVQSGSGMINNNNSNDEFVYNLAITMNGGKSLSIEKVNHGGDYKEIRLMLPREQSTITLEMTGVHIIPEFPHYTAMVILLFAIIVYMAMSRRAILPNIQW</sequence>
<evidence type="ECO:0000256" key="1">
    <source>
        <dbReference type="SAM" id="MobiDB-lite"/>
    </source>
</evidence>
<accession>A0A2K5AS86</accession>
<dbReference type="InterPro" id="IPR011040">
    <property type="entry name" value="Sialidase"/>
</dbReference>
<evidence type="ECO:0000313" key="5">
    <source>
        <dbReference type="Proteomes" id="UP000236248"/>
    </source>
</evidence>
<evidence type="ECO:0000313" key="4">
    <source>
        <dbReference type="EMBL" id="SPC34510.1"/>
    </source>
</evidence>
<dbReference type="InterPro" id="IPR036278">
    <property type="entry name" value="Sialidase_sf"/>
</dbReference>
<keyword evidence="2" id="KW-1133">Transmembrane helix</keyword>
<dbReference type="EMBL" id="LT981265">
    <property type="protein sequence ID" value="SPC34510.1"/>
    <property type="molecule type" value="Genomic_DNA"/>
</dbReference>
<proteinExistence type="predicted"/>
<dbReference type="Gene3D" id="2.120.10.10">
    <property type="match status" value="1"/>
</dbReference>
<feature type="region of interest" description="Disordered" evidence="1">
    <location>
        <begin position="21"/>
        <end position="42"/>
    </location>
</feature>
<feature type="transmembrane region" description="Helical" evidence="2">
    <location>
        <begin position="51"/>
        <end position="73"/>
    </location>
</feature>
<keyword evidence="5" id="KW-1185">Reference proteome</keyword>
<dbReference type="SUPFAM" id="SSF50939">
    <property type="entry name" value="Sialidases"/>
    <property type="match status" value="2"/>
</dbReference>
<gene>
    <name evidence="4" type="ORF">NCAV_1344</name>
</gene>
<keyword evidence="2" id="KW-0812">Transmembrane</keyword>
<evidence type="ECO:0000259" key="3">
    <source>
        <dbReference type="Pfam" id="PF13088"/>
    </source>
</evidence>
<evidence type="ECO:0000256" key="2">
    <source>
        <dbReference type="SAM" id="Phobius"/>
    </source>
</evidence>
<protein>
    <submittedName>
        <fullName evidence="4">Putative adhesin</fullName>
    </submittedName>
</protein>
<reference evidence="5" key="1">
    <citation type="submission" date="2018-01" db="EMBL/GenBank/DDBJ databases">
        <authorList>
            <person name="Kerou L M."/>
        </authorList>
    </citation>
    <scope>NUCLEOTIDE SEQUENCE [LARGE SCALE GENOMIC DNA]</scope>
    <source>
        <strain evidence="5">SCU2</strain>
    </source>
</reference>
<dbReference type="Proteomes" id="UP000236248">
    <property type="component" value="Chromosome NCAV"/>
</dbReference>
<organism evidence="4 5">
    <name type="scientific">Candidatus Nitrosocaldus cavascurensis</name>
    <dbReference type="NCBI Taxonomy" id="2058097"/>
    <lineage>
        <taxon>Archaea</taxon>
        <taxon>Nitrososphaerota</taxon>
        <taxon>Nitrososphaeria</taxon>
        <taxon>Candidatus Nitrosocaldales</taxon>
        <taxon>Candidatus Nitrosocaldaceae</taxon>
        <taxon>Candidatus Nitrosocaldus</taxon>
    </lineage>
</organism>
<dbReference type="CDD" id="cd15482">
    <property type="entry name" value="Sialidase_non-viral"/>
    <property type="match status" value="2"/>
</dbReference>
<dbReference type="KEGG" id="ncv:NCAV_1344"/>